<dbReference type="Proteomes" id="UP000019030">
    <property type="component" value="Chromosome"/>
</dbReference>
<evidence type="ECO:0000313" key="9">
    <source>
        <dbReference type="EMBL" id="AHG22510.1"/>
    </source>
</evidence>
<comment type="subcellular location">
    <subcellularLocation>
        <location evidence="1">Cell membrane</location>
        <topology evidence="1">Multi-pass membrane protein</topology>
    </subcellularLocation>
</comment>
<protein>
    <submittedName>
        <fullName evidence="9">Multidrug DMT transporter permease</fullName>
    </submittedName>
</protein>
<feature type="transmembrane region" description="Helical" evidence="7">
    <location>
        <begin position="268"/>
        <end position="287"/>
    </location>
</feature>
<dbReference type="EMBL" id="CP007044">
    <property type="protein sequence ID" value="AHG22510.1"/>
    <property type="molecule type" value="Genomic_DNA"/>
</dbReference>
<evidence type="ECO:0000313" key="10">
    <source>
        <dbReference type="Proteomes" id="UP000019030"/>
    </source>
</evidence>
<dbReference type="AlphaFoldDB" id="W0LKK5"/>
<evidence type="ECO:0000256" key="4">
    <source>
        <dbReference type="ARBA" id="ARBA00022692"/>
    </source>
</evidence>
<dbReference type="InterPro" id="IPR050638">
    <property type="entry name" value="AA-Vitamin_Transporters"/>
</dbReference>
<dbReference type="Pfam" id="PF00892">
    <property type="entry name" value="EamA"/>
    <property type="match status" value="2"/>
</dbReference>
<dbReference type="SUPFAM" id="SSF103481">
    <property type="entry name" value="Multidrug resistance efflux transporter EmrE"/>
    <property type="match status" value="2"/>
</dbReference>
<organism evidence="9 10">
    <name type="scientific">Chania multitudinisentens RB-25</name>
    <dbReference type="NCBI Taxonomy" id="1441930"/>
    <lineage>
        <taxon>Bacteria</taxon>
        <taxon>Pseudomonadati</taxon>
        <taxon>Pseudomonadota</taxon>
        <taxon>Gammaproteobacteria</taxon>
        <taxon>Enterobacterales</taxon>
        <taxon>Yersiniaceae</taxon>
        <taxon>Chania</taxon>
    </lineage>
</organism>
<dbReference type="PANTHER" id="PTHR32322">
    <property type="entry name" value="INNER MEMBRANE TRANSPORTER"/>
    <property type="match status" value="1"/>
</dbReference>
<evidence type="ECO:0000256" key="2">
    <source>
        <dbReference type="ARBA" id="ARBA00007362"/>
    </source>
</evidence>
<keyword evidence="5 7" id="KW-1133">Transmembrane helix</keyword>
<evidence type="ECO:0000259" key="8">
    <source>
        <dbReference type="Pfam" id="PF00892"/>
    </source>
</evidence>
<dbReference type="HOGENOM" id="CLU_033863_5_3_6"/>
<dbReference type="PATRIC" id="fig|1441930.4.peg.4960"/>
<dbReference type="eggNOG" id="COG0697">
    <property type="taxonomic scope" value="Bacteria"/>
</dbReference>
<evidence type="ECO:0000256" key="7">
    <source>
        <dbReference type="SAM" id="Phobius"/>
    </source>
</evidence>
<feature type="transmembrane region" description="Helical" evidence="7">
    <location>
        <begin position="64"/>
        <end position="88"/>
    </location>
</feature>
<dbReference type="InterPro" id="IPR037185">
    <property type="entry name" value="EmrE-like"/>
</dbReference>
<comment type="similarity">
    <text evidence="2">Belongs to the EamA transporter family.</text>
</comment>
<gene>
    <name evidence="9" type="ORF">Z042_25045</name>
</gene>
<evidence type="ECO:0000256" key="5">
    <source>
        <dbReference type="ARBA" id="ARBA00022989"/>
    </source>
</evidence>
<feature type="domain" description="EamA" evidence="8">
    <location>
        <begin position="150"/>
        <end position="286"/>
    </location>
</feature>
<keyword evidence="3" id="KW-1003">Cell membrane</keyword>
<feature type="transmembrane region" description="Helical" evidence="7">
    <location>
        <begin position="213"/>
        <end position="236"/>
    </location>
</feature>
<evidence type="ECO:0000256" key="6">
    <source>
        <dbReference type="ARBA" id="ARBA00023136"/>
    </source>
</evidence>
<dbReference type="RefSeq" id="WP_024910705.1">
    <property type="nucleotide sequence ID" value="NZ_CP007044.2"/>
</dbReference>
<feature type="transmembrane region" description="Helical" evidence="7">
    <location>
        <begin position="148"/>
        <end position="168"/>
    </location>
</feature>
<reference evidence="9 10" key="2">
    <citation type="submission" date="2015-03" db="EMBL/GenBank/DDBJ databases">
        <authorList>
            <person name="Chan K.-G."/>
        </authorList>
    </citation>
    <scope>NUCLEOTIDE SEQUENCE [LARGE SCALE GENOMIC DNA]</scope>
    <source>
        <strain evidence="9 10">RB-25</strain>
    </source>
</reference>
<accession>W0LKK5</accession>
<feature type="transmembrane region" description="Helical" evidence="7">
    <location>
        <begin position="33"/>
        <end position="52"/>
    </location>
</feature>
<feature type="domain" description="EamA" evidence="8">
    <location>
        <begin position="4"/>
        <end position="135"/>
    </location>
</feature>
<dbReference type="PANTHER" id="PTHR32322:SF2">
    <property type="entry name" value="EAMA DOMAIN-CONTAINING PROTEIN"/>
    <property type="match status" value="1"/>
</dbReference>
<evidence type="ECO:0000256" key="3">
    <source>
        <dbReference type="ARBA" id="ARBA00022475"/>
    </source>
</evidence>
<dbReference type="InterPro" id="IPR000620">
    <property type="entry name" value="EamA_dom"/>
</dbReference>
<keyword evidence="10" id="KW-1185">Reference proteome</keyword>
<keyword evidence="6 7" id="KW-0472">Membrane</keyword>
<name>W0LKK5_9GAMM</name>
<dbReference type="OrthoDB" id="2352272at2"/>
<keyword evidence="4 7" id="KW-0812">Transmembrane</keyword>
<dbReference type="GO" id="GO:0016020">
    <property type="term" value="C:membrane"/>
    <property type="evidence" value="ECO:0007669"/>
    <property type="project" value="UniProtKB-SubCell"/>
</dbReference>
<feature type="transmembrane region" description="Helical" evidence="7">
    <location>
        <begin position="189"/>
        <end position="207"/>
    </location>
</feature>
<proteinExistence type="inferred from homology"/>
<feature type="transmembrane region" description="Helical" evidence="7">
    <location>
        <begin position="243"/>
        <end position="262"/>
    </location>
</feature>
<sequence>MNTLLYLAVVLIWGTTWIAIALQQESSVAIPVSISYRFLLSAAVMFLLLLALRRLRAISPRDHLFCLLQGCCVFGFNFYCFYHAAAYISSGLESVIFSMAVLFNAVNSMIFFRQRPSPNLLPAALLGLTGIVALFWQDLAATQMAPELLKGIGLCALGTYGFSLGNMLSTRHQRRGLDILSTNTYAMTYGALLMAAIALAQGASFQIEFTSHYLGSLLYLAIFGSVIAFAAYFSLLGRIGAGAAAYSTLLFPLVALTISTIYEDYQWHLNAVIGLCLILLGNLVMFAKPGIFTQRWRHTA</sequence>
<evidence type="ECO:0000256" key="1">
    <source>
        <dbReference type="ARBA" id="ARBA00004651"/>
    </source>
</evidence>
<feature type="transmembrane region" description="Helical" evidence="7">
    <location>
        <begin position="94"/>
        <end position="112"/>
    </location>
</feature>
<reference evidence="9 10" key="1">
    <citation type="submission" date="2014-01" db="EMBL/GenBank/DDBJ databases">
        <title>Isolation of Serratia multitudinisentens RB-25 from Ex-Landfill site.</title>
        <authorList>
            <person name="Robson E.H.J."/>
        </authorList>
    </citation>
    <scope>NUCLEOTIDE SEQUENCE [LARGE SCALE GENOMIC DNA]</scope>
    <source>
        <strain evidence="9 10">RB-25</strain>
    </source>
</reference>
<feature type="transmembrane region" description="Helical" evidence="7">
    <location>
        <begin position="119"/>
        <end position="136"/>
    </location>
</feature>
<dbReference type="KEGG" id="sfo:Z042_25045"/>